<protein>
    <submittedName>
        <fullName evidence="1">Uncharacterized protein</fullName>
    </submittedName>
</protein>
<accession>A0A0D0BAU9</accession>
<dbReference type="AlphaFoldDB" id="A0A0D0BAU9"/>
<sequence length="98" mass="10769">MSNDEASSIESILSHFNFGLAETGPSTLLSCLELYCFHSHTAHIHAARLTAQVFAQLASPSPTHFTSPFIAQCLYLFFTVLASDRLGLSPPYLGYYLL</sequence>
<dbReference type="Proteomes" id="UP000053593">
    <property type="component" value="Unassembled WGS sequence"/>
</dbReference>
<keyword evidence="2" id="KW-1185">Reference proteome</keyword>
<dbReference type="EMBL" id="KN834773">
    <property type="protein sequence ID" value="KIK60850.1"/>
    <property type="molecule type" value="Genomic_DNA"/>
</dbReference>
<dbReference type="HOGENOM" id="CLU_2333824_0_0_1"/>
<name>A0A0D0BAU9_9AGAR</name>
<proteinExistence type="predicted"/>
<reference evidence="1 2" key="1">
    <citation type="submission" date="2014-04" db="EMBL/GenBank/DDBJ databases">
        <title>Evolutionary Origins and Diversification of the Mycorrhizal Mutualists.</title>
        <authorList>
            <consortium name="DOE Joint Genome Institute"/>
            <consortium name="Mycorrhizal Genomics Consortium"/>
            <person name="Kohler A."/>
            <person name="Kuo A."/>
            <person name="Nagy L.G."/>
            <person name="Floudas D."/>
            <person name="Copeland A."/>
            <person name="Barry K.W."/>
            <person name="Cichocki N."/>
            <person name="Veneault-Fourrey C."/>
            <person name="LaButti K."/>
            <person name="Lindquist E.A."/>
            <person name="Lipzen A."/>
            <person name="Lundell T."/>
            <person name="Morin E."/>
            <person name="Murat C."/>
            <person name="Riley R."/>
            <person name="Ohm R."/>
            <person name="Sun H."/>
            <person name="Tunlid A."/>
            <person name="Henrissat B."/>
            <person name="Grigoriev I.V."/>
            <person name="Hibbett D.S."/>
            <person name="Martin F."/>
        </authorList>
    </citation>
    <scope>NUCLEOTIDE SEQUENCE [LARGE SCALE GENOMIC DNA]</scope>
    <source>
        <strain evidence="1 2">FD-317 M1</strain>
    </source>
</reference>
<organism evidence="1 2">
    <name type="scientific">Collybiopsis luxurians FD-317 M1</name>
    <dbReference type="NCBI Taxonomy" id="944289"/>
    <lineage>
        <taxon>Eukaryota</taxon>
        <taxon>Fungi</taxon>
        <taxon>Dikarya</taxon>
        <taxon>Basidiomycota</taxon>
        <taxon>Agaricomycotina</taxon>
        <taxon>Agaricomycetes</taxon>
        <taxon>Agaricomycetidae</taxon>
        <taxon>Agaricales</taxon>
        <taxon>Marasmiineae</taxon>
        <taxon>Omphalotaceae</taxon>
        <taxon>Collybiopsis</taxon>
        <taxon>Collybiopsis luxurians</taxon>
    </lineage>
</organism>
<evidence type="ECO:0000313" key="2">
    <source>
        <dbReference type="Proteomes" id="UP000053593"/>
    </source>
</evidence>
<gene>
    <name evidence="1" type="ORF">GYMLUDRAFT_244008</name>
</gene>
<evidence type="ECO:0000313" key="1">
    <source>
        <dbReference type="EMBL" id="KIK60850.1"/>
    </source>
</evidence>